<evidence type="ECO:0000313" key="3">
    <source>
        <dbReference type="Proteomes" id="UP000242699"/>
    </source>
</evidence>
<accession>A0A2T2WUG7</accession>
<keyword evidence="1" id="KW-0732">Signal</keyword>
<feature type="signal peptide" evidence="1">
    <location>
        <begin position="1"/>
        <end position="26"/>
    </location>
</feature>
<dbReference type="EMBL" id="PXYT01000048">
    <property type="protein sequence ID" value="PSR25863.1"/>
    <property type="molecule type" value="Genomic_DNA"/>
</dbReference>
<sequence length="234" mass="25363">MSLRWKLVLPLVAGITLLVPSTATWAASSSSSSTQQAAIRLEDALHALQIPHVSLLFAYLESIQLSSQEVSQITQNAAQMQKIMGNINSPNQLTLAQKEEALRLFISSAALAHLQVATVLTNGQPVNLLTYVAQPGNPLLIELEDEQGKLLATIHPQYYDVQPKYLNSFIHNVAVAATSARILEQSKTFVPVPHGQLPVTASNTPLKIAIGLGLILIGAMTFRPLYRVAQKLES</sequence>
<reference evidence="2 3" key="1">
    <citation type="journal article" date="2014" name="BMC Genomics">
        <title>Comparison of environmental and isolate Sulfobacillus genomes reveals diverse carbon, sulfur, nitrogen, and hydrogen metabolisms.</title>
        <authorList>
            <person name="Justice N.B."/>
            <person name="Norman A."/>
            <person name="Brown C.T."/>
            <person name="Singh A."/>
            <person name="Thomas B.C."/>
            <person name="Banfield J.F."/>
        </authorList>
    </citation>
    <scope>NUCLEOTIDE SEQUENCE [LARGE SCALE GENOMIC DNA]</scope>
    <source>
        <strain evidence="2">AMDSBA1</strain>
    </source>
</reference>
<dbReference type="AlphaFoldDB" id="A0A2T2WUG7"/>
<organism evidence="2 3">
    <name type="scientific">Sulfobacillus benefaciens</name>
    <dbReference type="NCBI Taxonomy" id="453960"/>
    <lineage>
        <taxon>Bacteria</taxon>
        <taxon>Bacillati</taxon>
        <taxon>Bacillota</taxon>
        <taxon>Clostridia</taxon>
        <taxon>Eubacteriales</taxon>
        <taxon>Clostridiales Family XVII. Incertae Sedis</taxon>
        <taxon>Sulfobacillus</taxon>
    </lineage>
</organism>
<evidence type="ECO:0000256" key="1">
    <source>
        <dbReference type="SAM" id="SignalP"/>
    </source>
</evidence>
<comment type="caution">
    <text evidence="2">The sequence shown here is derived from an EMBL/GenBank/DDBJ whole genome shotgun (WGS) entry which is preliminary data.</text>
</comment>
<name>A0A2T2WUG7_9FIRM</name>
<dbReference type="Proteomes" id="UP000242699">
    <property type="component" value="Unassembled WGS sequence"/>
</dbReference>
<feature type="chain" id="PRO_5039340459" evidence="1">
    <location>
        <begin position="27"/>
        <end position="234"/>
    </location>
</feature>
<gene>
    <name evidence="2" type="ORF">C7B43_15830</name>
</gene>
<evidence type="ECO:0000313" key="2">
    <source>
        <dbReference type="EMBL" id="PSR25863.1"/>
    </source>
</evidence>
<protein>
    <submittedName>
        <fullName evidence="2">Uncharacterized protein</fullName>
    </submittedName>
</protein>
<proteinExistence type="predicted"/>